<accession>A0ABV4KBK8</accession>
<dbReference type="Proteomes" id="UP001568894">
    <property type="component" value="Unassembled WGS sequence"/>
</dbReference>
<protein>
    <recommendedName>
        <fullName evidence="4">TonB-dependent outer membrane receptor, SusC/RagA subfamily, signature region</fullName>
    </recommendedName>
</protein>
<reference evidence="2 3" key="1">
    <citation type="submission" date="2023-05" db="EMBL/GenBank/DDBJ databases">
        <title>Adaptations of aquatic viruses from atmosphere-close ecosystems of the Central Arctic Ocean.</title>
        <authorList>
            <person name="Rahlff J."/>
            <person name="Holmfeldt K."/>
        </authorList>
    </citation>
    <scope>NUCLEOTIDE SEQUENCE [LARGE SCALE GENOMIC DNA]</scope>
    <source>
        <strain evidence="2 3">Arc14</strain>
    </source>
</reference>
<evidence type="ECO:0008006" key="4">
    <source>
        <dbReference type="Google" id="ProtNLM"/>
    </source>
</evidence>
<organism evidence="2 3">
    <name type="scientific">Flavobacterium frigidarium</name>
    <dbReference type="NCBI Taxonomy" id="99286"/>
    <lineage>
        <taxon>Bacteria</taxon>
        <taxon>Pseudomonadati</taxon>
        <taxon>Bacteroidota</taxon>
        <taxon>Flavobacteriia</taxon>
        <taxon>Flavobacteriales</taxon>
        <taxon>Flavobacteriaceae</taxon>
        <taxon>Flavobacterium</taxon>
    </lineage>
</organism>
<keyword evidence="1" id="KW-1133">Transmembrane helix</keyword>
<dbReference type="RefSeq" id="WP_371569280.1">
    <property type="nucleotide sequence ID" value="NZ_JASMRN010000005.1"/>
</dbReference>
<evidence type="ECO:0000313" key="2">
    <source>
        <dbReference type="EMBL" id="MEZ7515048.1"/>
    </source>
</evidence>
<evidence type="ECO:0000313" key="3">
    <source>
        <dbReference type="Proteomes" id="UP001568894"/>
    </source>
</evidence>
<gene>
    <name evidence="2" type="ORF">QO192_07095</name>
</gene>
<keyword evidence="3" id="KW-1185">Reference proteome</keyword>
<feature type="transmembrane region" description="Helical" evidence="1">
    <location>
        <begin position="48"/>
        <end position="68"/>
    </location>
</feature>
<keyword evidence="1" id="KW-0812">Transmembrane</keyword>
<dbReference type="EMBL" id="JASMRN010000005">
    <property type="protein sequence ID" value="MEZ7515048.1"/>
    <property type="molecule type" value="Genomic_DNA"/>
</dbReference>
<comment type="caution">
    <text evidence="2">The sequence shown here is derived from an EMBL/GenBank/DDBJ whole genome shotgun (WGS) entry which is preliminary data.</text>
</comment>
<keyword evidence="1" id="KW-0472">Membrane</keyword>
<proteinExistence type="predicted"/>
<evidence type="ECO:0000256" key="1">
    <source>
        <dbReference type="SAM" id="Phobius"/>
    </source>
</evidence>
<sequence length="309" mass="33955">MDNQDKIFDKIKIASEKAETMDFPGMEKVWARVDEKLDKKALKTKNKLWKKIAIAASVLLLISVAYQFTQPTNELKTTKNNVVVTDSVIKKTPQPKAPVVTSATIDTVKINSVLKSTRIVSNQVVVPQKSEAIVMEEITAPEVVEQIEDKKSYHTETLKKSASQFRSGAIYDARSVSHATAKNNSTLQTELVQSQAAASPLVVIDGQALSSKKSRKLGSSGAEIASNLKKDNIESILVLKEPLYIINDVEYSEEDLFGATPTSPYAPLNKQEIQTINILQNDEAIAKYGDKGKKGVVIITTKNRKPVGK</sequence>
<name>A0ABV4KBK8_9FLAO</name>